<evidence type="ECO:0000313" key="11">
    <source>
        <dbReference type="Proteomes" id="UP000193380"/>
    </source>
</evidence>
<evidence type="ECO:0000256" key="6">
    <source>
        <dbReference type="ARBA" id="ARBA00023119"/>
    </source>
</evidence>
<sequence>MRGEKLMPCVLITLLGLTLMESAHGQHMSDEPCSVQILLSLHLTGEEGEKGVKGAPGRPGRMGPPGEIGHLGVKGQKGIMGHYGKIGPSGVKGRKKTEQLAFTLLFRDASLYFPCVPCECTPLRKIIGEMDILVTQLSNELKFIKNAVAGIKETDSKVYLLVKEEKRYTDAEVYCQGRGGHLAMPKDEGANAAIAGYITEAGLSRVYIGINDIDREGHFTYVDNSPMSTFSKWREGEPNNAYDDEDCAEMVAVGDWTDVACHPTMYFVCEFDKDSV</sequence>
<organism evidence="10 11">
    <name type="scientific">Oncorhynchus mykiss</name>
    <name type="common">Rainbow trout</name>
    <name type="synonym">Salmo gairdneri</name>
    <dbReference type="NCBI Taxonomy" id="8022"/>
    <lineage>
        <taxon>Eukaryota</taxon>
        <taxon>Metazoa</taxon>
        <taxon>Chordata</taxon>
        <taxon>Craniata</taxon>
        <taxon>Vertebrata</taxon>
        <taxon>Euteleostomi</taxon>
        <taxon>Actinopterygii</taxon>
        <taxon>Neopterygii</taxon>
        <taxon>Teleostei</taxon>
        <taxon>Protacanthopterygii</taxon>
        <taxon>Salmoniformes</taxon>
        <taxon>Salmonidae</taxon>
        <taxon>Salmoninae</taxon>
        <taxon>Oncorhynchus</taxon>
    </lineage>
</organism>
<dbReference type="InterPro" id="IPR016186">
    <property type="entry name" value="C-type_lectin-like/link_sf"/>
</dbReference>
<dbReference type="PANTHER" id="PTHR22799:SF1">
    <property type="entry name" value="C-TYPE LECTIN DOMAIN FAMILY 11 MEMBER A"/>
    <property type="match status" value="1"/>
</dbReference>
<evidence type="ECO:0000256" key="4">
    <source>
        <dbReference type="ARBA" id="ARBA00022734"/>
    </source>
</evidence>
<dbReference type="GO" id="GO:0005615">
    <property type="term" value="C:extracellular space"/>
    <property type="evidence" value="ECO:0007669"/>
    <property type="project" value="TreeGrafter"/>
</dbReference>
<dbReference type="EMBL" id="FR904295">
    <property type="protein sequence ID" value="CDQ58011.1"/>
    <property type="molecule type" value="Genomic_DNA"/>
</dbReference>
<dbReference type="SUPFAM" id="SSF56436">
    <property type="entry name" value="C-type lectin-like"/>
    <property type="match status" value="1"/>
</dbReference>
<keyword evidence="5" id="KW-0106">Calcium</keyword>
<dbReference type="AlphaFoldDB" id="A0A060VT50"/>
<dbReference type="Pfam" id="PF01391">
    <property type="entry name" value="Collagen"/>
    <property type="match status" value="1"/>
</dbReference>
<dbReference type="InterPro" id="IPR033990">
    <property type="entry name" value="Collectin_CTLD"/>
</dbReference>
<keyword evidence="6" id="KW-0176">Collagen</keyword>
<evidence type="ECO:0000256" key="1">
    <source>
        <dbReference type="ARBA" id="ARBA00004613"/>
    </source>
</evidence>
<dbReference type="GO" id="GO:0005581">
    <property type="term" value="C:collagen trimer"/>
    <property type="evidence" value="ECO:0007669"/>
    <property type="project" value="UniProtKB-KW"/>
</dbReference>
<evidence type="ECO:0000256" key="8">
    <source>
        <dbReference type="SAM" id="SignalP"/>
    </source>
</evidence>
<dbReference type="CDD" id="cd03591">
    <property type="entry name" value="CLECT_collectin_like"/>
    <property type="match status" value="1"/>
</dbReference>
<evidence type="ECO:0000256" key="2">
    <source>
        <dbReference type="ARBA" id="ARBA00022525"/>
    </source>
</evidence>
<protein>
    <recommendedName>
        <fullName evidence="9">C-type lectin domain-containing protein</fullName>
    </recommendedName>
</protein>
<comment type="subcellular location">
    <subcellularLocation>
        <location evidence="1">Secreted</location>
    </subcellularLocation>
</comment>
<name>A0A060VT50_ONCMY</name>
<dbReference type="STRING" id="8022.A0A060VT50"/>
<dbReference type="PROSITE" id="PS50041">
    <property type="entry name" value="C_TYPE_LECTIN_2"/>
    <property type="match status" value="1"/>
</dbReference>
<dbReference type="Gene3D" id="3.10.100.10">
    <property type="entry name" value="Mannose-Binding Protein A, subunit A"/>
    <property type="match status" value="1"/>
</dbReference>
<accession>A0A060VT50</accession>
<proteinExistence type="predicted"/>
<dbReference type="InterPro" id="IPR001304">
    <property type="entry name" value="C-type_lectin-like"/>
</dbReference>
<feature type="domain" description="C-type lectin" evidence="9">
    <location>
        <begin position="154"/>
        <end position="270"/>
    </location>
</feature>
<evidence type="ECO:0000256" key="3">
    <source>
        <dbReference type="ARBA" id="ARBA00022729"/>
    </source>
</evidence>
<evidence type="ECO:0000313" key="10">
    <source>
        <dbReference type="EMBL" id="CDQ58011.1"/>
    </source>
</evidence>
<dbReference type="InterPro" id="IPR016187">
    <property type="entry name" value="CTDL_fold"/>
</dbReference>
<dbReference type="GO" id="GO:0030246">
    <property type="term" value="F:carbohydrate binding"/>
    <property type="evidence" value="ECO:0007669"/>
    <property type="project" value="UniProtKB-KW"/>
</dbReference>
<dbReference type="InterPro" id="IPR008160">
    <property type="entry name" value="Collagen"/>
</dbReference>
<dbReference type="GO" id="GO:0001503">
    <property type="term" value="P:ossification"/>
    <property type="evidence" value="ECO:0007669"/>
    <property type="project" value="TreeGrafter"/>
</dbReference>
<keyword evidence="2" id="KW-0964">Secreted</keyword>
<dbReference type="SMART" id="SM00034">
    <property type="entry name" value="CLECT"/>
    <property type="match status" value="1"/>
</dbReference>
<keyword evidence="4" id="KW-0430">Lectin</keyword>
<evidence type="ECO:0000259" key="9">
    <source>
        <dbReference type="PROSITE" id="PS50041"/>
    </source>
</evidence>
<keyword evidence="7" id="KW-0325">Glycoprotein</keyword>
<dbReference type="PaxDb" id="8022-A0A060VT50"/>
<feature type="signal peptide" evidence="8">
    <location>
        <begin position="1"/>
        <end position="25"/>
    </location>
</feature>
<keyword evidence="3 8" id="KW-0732">Signal</keyword>
<dbReference type="InterPro" id="IPR051663">
    <property type="entry name" value="CLec_Tetranectin-domain"/>
</dbReference>
<feature type="chain" id="PRO_5001594293" description="C-type lectin domain-containing protein" evidence="8">
    <location>
        <begin position="26"/>
        <end position="276"/>
    </location>
</feature>
<evidence type="ECO:0000256" key="5">
    <source>
        <dbReference type="ARBA" id="ARBA00022837"/>
    </source>
</evidence>
<reference evidence="10" key="1">
    <citation type="journal article" date="2014" name="Nat. Commun.">
        <title>The rainbow trout genome provides novel insights into evolution after whole-genome duplication in vertebrates.</title>
        <authorList>
            <person name="Berthelot C."/>
            <person name="Brunet F."/>
            <person name="Chalopin D."/>
            <person name="Juanchich A."/>
            <person name="Bernard M."/>
            <person name="Noel B."/>
            <person name="Bento P."/>
            <person name="Da Silva C."/>
            <person name="Labadie K."/>
            <person name="Alberti A."/>
            <person name="Aury J.M."/>
            <person name="Louis A."/>
            <person name="Dehais P."/>
            <person name="Bardou P."/>
            <person name="Montfort J."/>
            <person name="Klopp C."/>
            <person name="Cabau C."/>
            <person name="Gaspin C."/>
            <person name="Thorgaard G.H."/>
            <person name="Boussaha M."/>
            <person name="Quillet E."/>
            <person name="Guyomard R."/>
            <person name="Galiana D."/>
            <person name="Bobe J."/>
            <person name="Volff J.N."/>
            <person name="Genet C."/>
            <person name="Wincker P."/>
            <person name="Jaillon O."/>
            <person name="Roest Crollius H."/>
            <person name="Guiguen Y."/>
        </authorList>
    </citation>
    <scope>NUCLEOTIDE SEQUENCE [LARGE SCALE GENOMIC DNA]</scope>
</reference>
<dbReference type="GO" id="GO:0008083">
    <property type="term" value="F:growth factor activity"/>
    <property type="evidence" value="ECO:0007669"/>
    <property type="project" value="TreeGrafter"/>
</dbReference>
<evidence type="ECO:0000256" key="7">
    <source>
        <dbReference type="ARBA" id="ARBA00023180"/>
    </source>
</evidence>
<dbReference type="Proteomes" id="UP000193380">
    <property type="component" value="Unassembled WGS sequence"/>
</dbReference>
<gene>
    <name evidence="10" type="ORF">GSONMT00076795001</name>
</gene>
<dbReference type="Pfam" id="PF00059">
    <property type="entry name" value="Lectin_C"/>
    <property type="match status" value="1"/>
</dbReference>
<reference evidence="10" key="2">
    <citation type="submission" date="2014-03" db="EMBL/GenBank/DDBJ databases">
        <authorList>
            <person name="Genoscope - CEA"/>
        </authorList>
    </citation>
    <scope>NUCLEOTIDE SEQUENCE</scope>
</reference>
<dbReference type="PANTHER" id="PTHR22799">
    <property type="entry name" value="TETRANECTIN-RELATED"/>
    <property type="match status" value="1"/>
</dbReference>